<dbReference type="InterPro" id="IPR050409">
    <property type="entry name" value="E3_ubiq-protein_ligase"/>
</dbReference>
<dbReference type="Pfam" id="PF00632">
    <property type="entry name" value="HECT"/>
    <property type="match status" value="1"/>
</dbReference>
<proteinExistence type="predicted"/>
<feature type="region of interest" description="Disordered" evidence="7">
    <location>
        <begin position="63"/>
        <end position="90"/>
    </location>
</feature>
<protein>
    <recommendedName>
        <fullName evidence="3">HECT-type E3 ubiquitin transferase</fullName>
        <ecNumber evidence="3">2.3.2.26</ecNumber>
    </recommendedName>
</protein>
<dbReference type="PROSITE" id="PS50237">
    <property type="entry name" value="HECT"/>
    <property type="match status" value="1"/>
</dbReference>
<feature type="region of interest" description="Disordered" evidence="7">
    <location>
        <begin position="1"/>
        <end position="20"/>
    </location>
</feature>
<feature type="active site" description="Glycyl thioester intermediate" evidence="6">
    <location>
        <position position="591"/>
    </location>
</feature>
<dbReference type="InterPro" id="IPR035983">
    <property type="entry name" value="Hect_E3_ubiquitin_ligase"/>
</dbReference>
<dbReference type="InterPro" id="IPR000569">
    <property type="entry name" value="HECT_dom"/>
</dbReference>
<evidence type="ECO:0000256" key="5">
    <source>
        <dbReference type="ARBA" id="ARBA00022786"/>
    </source>
</evidence>
<accession>A0ABY8EV67</accession>
<dbReference type="PANTHER" id="PTHR11254">
    <property type="entry name" value="HECT DOMAIN UBIQUITIN-PROTEIN LIGASE"/>
    <property type="match status" value="1"/>
</dbReference>
<sequence length="624" mass="68991">MAEENESRETPPFMAIPGASLSDILSEMRNSMRAGGASGGEPGGFPFLAPVGVGPAAPLALRARDGATPGESGADEEEPAHGGASAAEKSANEAQLASVYESFHLDELWAKLGEALTRLRADPSSAQVLLPTIESLMVVSRHALKVDSEKAKAAEAAEGAAGAEGTASAAAGAAGAAGAAAAASAASTDETLPDAEAPTRRAQMEQAFLTFTEQHRKMLNLMVRQNPSLMSGSFALLVRNAKVLDFDNKRNYFTQQLHKGRREHYTPLSLSVRRKQVFYDSFQYFQRRSGPEIKHGKLNVRFHNEDGVDAGGVTREWFQVLSREMFNPDYALFQPCAADRTTYQPNRMSSVNDMHLAFFRFIGRVIGKAIYDGRLLDAYFTRSFYKHILGRAVDYKDLEAVDPEYYNSLEWMLHNDITDVLDLTFAIEEEVFGETTLVELVPGGASMAVTNENKHEYVRLVTEQRLTKSIQSQIDAFLSGFHEVIPRELIEIFTEQELELLISGLPDIDVDEWKNHTELRGYSSSDPMIQWFWRAVRSFDQTEKAKLLQFITGTSKVPLEGFSQLHGVHGTQRFNIHRAYGEGRLPVAHTCFNQLDLPSYDSYEKMRAQLLLAMNEGGEGFGLA</sequence>
<keyword evidence="10" id="KW-1185">Reference proteome</keyword>
<evidence type="ECO:0000256" key="2">
    <source>
        <dbReference type="ARBA" id="ARBA00004906"/>
    </source>
</evidence>
<dbReference type="EC" id="2.3.2.26" evidence="3"/>
<evidence type="ECO:0000313" key="9">
    <source>
        <dbReference type="EMBL" id="WFD49498.1"/>
    </source>
</evidence>
<keyword evidence="9" id="KW-0012">Acyltransferase</keyword>
<evidence type="ECO:0000259" key="8">
    <source>
        <dbReference type="PROSITE" id="PS50237"/>
    </source>
</evidence>
<comment type="pathway">
    <text evidence="2">Protein modification; protein ubiquitination.</text>
</comment>
<evidence type="ECO:0000256" key="4">
    <source>
        <dbReference type="ARBA" id="ARBA00022679"/>
    </source>
</evidence>
<dbReference type="Gene3D" id="3.90.1750.10">
    <property type="entry name" value="Hect, E3 ligase catalytic domains"/>
    <property type="match status" value="1"/>
</dbReference>
<reference evidence="9 10" key="1">
    <citation type="journal article" date="2020" name="Elife">
        <title>Loss of centromere function drives karyotype evolution in closely related Malassezia species.</title>
        <authorList>
            <person name="Sankaranarayanan S.R."/>
            <person name="Ianiri G."/>
            <person name="Coelho M.A."/>
            <person name="Reza M.H."/>
            <person name="Thimmappa B.C."/>
            <person name="Ganguly P."/>
            <person name="Vadnala R.N."/>
            <person name="Sun S."/>
            <person name="Siddharthan R."/>
            <person name="Tellgren-Roth C."/>
            <person name="Dawson T.L."/>
            <person name="Heitman J."/>
            <person name="Sanyal K."/>
        </authorList>
    </citation>
    <scope>NUCLEOTIDE SEQUENCE [LARGE SCALE GENOMIC DNA]</scope>
    <source>
        <strain evidence="9">CBS14141</strain>
    </source>
</reference>
<comment type="catalytic activity">
    <reaction evidence="1">
        <text>S-ubiquitinyl-[E2 ubiquitin-conjugating enzyme]-L-cysteine + [acceptor protein]-L-lysine = [E2 ubiquitin-conjugating enzyme]-L-cysteine + N(6)-ubiquitinyl-[acceptor protein]-L-lysine.</text>
        <dbReference type="EC" id="2.3.2.26"/>
    </reaction>
</comment>
<gene>
    <name evidence="9" type="ORF">GLX27_004181</name>
</gene>
<evidence type="ECO:0000256" key="3">
    <source>
        <dbReference type="ARBA" id="ARBA00012485"/>
    </source>
</evidence>
<dbReference type="CDD" id="cd00078">
    <property type="entry name" value="HECTc"/>
    <property type="match status" value="1"/>
</dbReference>
<evidence type="ECO:0000256" key="7">
    <source>
        <dbReference type="SAM" id="MobiDB-lite"/>
    </source>
</evidence>
<organism evidence="9 10">
    <name type="scientific">Malassezia furfur</name>
    <name type="common">Pityriasis versicolor infection agent</name>
    <name type="synonym">Pityrosporum furfur</name>
    <dbReference type="NCBI Taxonomy" id="55194"/>
    <lineage>
        <taxon>Eukaryota</taxon>
        <taxon>Fungi</taxon>
        <taxon>Dikarya</taxon>
        <taxon>Basidiomycota</taxon>
        <taxon>Ustilaginomycotina</taxon>
        <taxon>Malasseziomycetes</taxon>
        <taxon>Malasseziales</taxon>
        <taxon>Malasseziaceae</taxon>
        <taxon>Malassezia</taxon>
    </lineage>
</organism>
<dbReference type="SUPFAM" id="SSF56204">
    <property type="entry name" value="Hect, E3 ligase catalytic domain"/>
    <property type="match status" value="1"/>
</dbReference>
<dbReference type="SMART" id="SM00119">
    <property type="entry name" value="HECTc"/>
    <property type="match status" value="1"/>
</dbReference>
<keyword evidence="5 6" id="KW-0833">Ubl conjugation pathway</keyword>
<dbReference type="GO" id="GO:0061630">
    <property type="term" value="F:ubiquitin protein ligase activity"/>
    <property type="evidence" value="ECO:0007669"/>
    <property type="project" value="UniProtKB-EC"/>
</dbReference>
<evidence type="ECO:0000256" key="1">
    <source>
        <dbReference type="ARBA" id="ARBA00000885"/>
    </source>
</evidence>
<dbReference type="Proteomes" id="UP000818624">
    <property type="component" value="Chromosome 5"/>
</dbReference>
<feature type="domain" description="HECT" evidence="8">
    <location>
        <begin position="289"/>
        <end position="624"/>
    </location>
</feature>
<evidence type="ECO:0000313" key="10">
    <source>
        <dbReference type="Proteomes" id="UP000818624"/>
    </source>
</evidence>
<dbReference type="Gene3D" id="3.30.2160.10">
    <property type="entry name" value="Hect, E3 ligase catalytic domain"/>
    <property type="match status" value="1"/>
</dbReference>
<evidence type="ECO:0000256" key="6">
    <source>
        <dbReference type="PROSITE-ProRule" id="PRU00104"/>
    </source>
</evidence>
<dbReference type="Gene3D" id="3.30.2410.10">
    <property type="entry name" value="Hect, E3 ligase catalytic domain"/>
    <property type="match status" value="1"/>
</dbReference>
<dbReference type="PANTHER" id="PTHR11254:SF67">
    <property type="entry name" value="E3 UBIQUITIN-PROTEIN LIGASE HUWE1"/>
    <property type="match status" value="1"/>
</dbReference>
<name>A0ABY8EV67_MALFU</name>
<dbReference type="EMBL" id="CP046238">
    <property type="protein sequence ID" value="WFD49498.1"/>
    <property type="molecule type" value="Genomic_DNA"/>
</dbReference>
<keyword evidence="4 9" id="KW-0808">Transferase</keyword>